<dbReference type="OrthoDB" id="4062651at2759"/>
<keyword evidence="2" id="KW-1133">Transmembrane helix</keyword>
<feature type="compositionally biased region" description="Low complexity" evidence="1">
    <location>
        <begin position="198"/>
        <end position="222"/>
    </location>
</feature>
<feature type="region of interest" description="Disordered" evidence="1">
    <location>
        <begin position="1"/>
        <end position="396"/>
    </location>
</feature>
<keyword evidence="5" id="KW-1185">Reference proteome</keyword>
<dbReference type="InterPro" id="IPR051681">
    <property type="entry name" value="Ser/Thr_Kinases-Pseudokinases"/>
</dbReference>
<dbReference type="PANTHER" id="PTHR44329">
    <property type="entry name" value="SERINE/THREONINE-PROTEIN KINASE TNNI3K-RELATED"/>
    <property type="match status" value="1"/>
</dbReference>
<feature type="transmembrane region" description="Helical" evidence="2">
    <location>
        <begin position="732"/>
        <end position="752"/>
    </location>
</feature>
<feature type="region of interest" description="Disordered" evidence="1">
    <location>
        <begin position="1240"/>
        <end position="1328"/>
    </location>
</feature>
<organism evidence="4 5">
    <name type="scientific">Phytophthora pseudosyringae</name>
    <dbReference type="NCBI Taxonomy" id="221518"/>
    <lineage>
        <taxon>Eukaryota</taxon>
        <taxon>Sar</taxon>
        <taxon>Stramenopiles</taxon>
        <taxon>Oomycota</taxon>
        <taxon>Peronosporomycetes</taxon>
        <taxon>Peronosporales</taxon>
        <taxon>Peronosporaceae</taxon>
        <taxon>Phytophthora</taxon>
    </lineage>
</organism>
<accession>A0A8T1VQE5</accession>
<feature type="region of interest" description="Disordered" evidence="1">
    <location>
        <begin position="1125"/>
        <end position="1155"/>
    </location>
</feature>
<dbReference type="PROSITE" id="PS00108">
    <property type="entry name" value="PROTEIN_KINASE_ST"/>
    <property type="match status" value="1"/>
</dbReference>
<evidence type="ECO:0000313" key="4">
    <source>
        <dbReference type="EMBL" id="KAG7382399.1"/>
    </source>
</evidence>
<feature type="compositionally biased region" description="Polar residues" evidence="1">
    <location>
        <begin position="225"/>
        <end position="247"/>
    </location>
</feature>
<dbReference type="InterPro" id="IPR008271">
    <property type="entry name" value="Ser/Thr_kinase_AS"/>
</dbReference>
<dbReference type="SMART" id="SM00220">
    <property type="entry name" value="S_TKc"/>
    <property type="match status" value="1"/>
</dbReference>
<dbReference type="Proteomes" id="UP000694044">
    <property type="component" value="Unassembled WGS sequence"/>
</dbReference>
<feature type="compositionally biased region" description="Polar residues" evidence="1">
    <location>
        <begin position="1"/>
        <end position="27"/>
    </location>
</feature>
<feature type="domain" description="Protein kinase" evidence="3">
    <location>
        <begin position="846"/>
        <end position="1118"/>
    </location>
</feature>
<evidence type="ECO:0000256" key="2">
    <source>
        <dbReference type="SAM" id="Phobius"/>
    </source>
</evidence>
<name>A0A8T1VQE5_9STRA</name>
<feature type="compositionally biased region" description="Low complexity" evidence="1">
    <location>
        <begin position="144"/>
        <end position="162"/>
    </location>
</feature>
<feature type="compositionally biased region" description="Low complexity" evidence="1">
    <location>
        <begin position="248"/>
        <end position="396"/>
    </location>
</feature>
<evidence type="ECO:0000313" key="5">
    <source>
        <dbReference type="Proteomes" id="UP000694044"/>
    </source>
</evidence>
<feature type="compositionally biased region" description="Low complexity" evidence="1">
    <location>
        <begin position="28"/>
        <end position="122"/>
    </location>
</feature>
<dbReference type="InterPro" id="IPR000719">
    <property type="entry name" value="Prot_kinase_dom"/>
</dbReference>
<reference evidence="4" key="1">
    <citation type="submission" date="2021-02" db="EMBL/GenBank/DDBJ databases">
        <authorList>
            <person name="Palmer J.M."/>
        </authorList>
    </citation>
    <scope>NUCLEOTIDE SEQUENCE</scope>
    <source>
        <strain evidence="4">SCRP734</strain>
    </source>
</reference>
<dbReference type="GO" id="GO:0005524">
    <property type="term" value="F:ATP binding"/>
    <property type="evidence" value="ECO:0007669"/>
    <property type="project" value="InterPro"/>
</dbReference>
<dbReference type="EMBL" id="JAGDFM010000209">
    <property type="protein sequence ID" value="KAG7382399.1"/>
    <property type="molecule type" value="Genomic_DNA"/>
</dbReference>
<dbReference type="Pfam" id="PF00069">
    <property type="entry name" value="Pkinase"/>
    <property type="match status" value="1"/>
</dbReference>
<proteinExistence type="predicted"/>
<gene>
    <name evidence="4" type="ORF">PHYPSEUDO_004880</name>
</gene>
<keyword evidence="2" id="KW-0472">Membrane</keyword>
<evidence type="ECO:0000259" key="3">
    <source>
        <dbReference type="PROSITE" id="PS50011"/>
    </source>
</evidence>
<feature type="compositionally biased region" description="Polar residues" evidence="1">
    <location>
        <begin position="129"/>
        <end position="143"/>
    </location>
</feature>
<feature type="compositionally biased region" description="Polar residues" evidence="1">
    <location>
        <begin position="1295"/>
        <end position="1306"/>
    </location>
</feature>
<dbReference type="PANTHER" id="PTHR44329:SF214">
    <property type="entry name" value="PROTEIN KINASE DOMAIN-CONTAINING PROTEIN"/>
    <property type="match status" value="1"/>
</dbReference>
<dbReference type="PROSITE" id="PS50011">
    <property type="entry name" value="PROTEIN_KINASE_DOM"/>
    <property type="match status" value="1"/>
</dbReference>
<dbReference type="Pfam" id="PF13855">
    <property type="entry name" value="LRR_8"/>
    <property type="match status" value="1"/>
</dbReference>
<evidence type="ECO:0000256" key="1">
    <source>
        <dbReference type="SAM" id="MobiDB-lite"/>
    </source>
</evidence>
<keyword evidence="2" id="KW-0812">Transmembrane</keyword>
<protein>
    <recommendedName>
        <fullName evidence="3">Protein kinase domain-containing protein</fullName>
    </recommendedName>
</protein>
<sequence length="1328" mass="137928">MVSLRTLQSTSALTGSRANMNSETNALTSATEGTSGTSTTAATSSTPSSNFTSVTTKKETTSSGQVITTVTSTTTTVSTSASSATSSTASSTATSSGATSSTKAATEGGASSVSTTTTTSTEGGNGGSPVTTVVTENGANATRTSTVKDAATGTTTVTTTIETDADSNGSASSSTMWVTTSSGPSATTGERSGTTVIGTSQETSSAAGASTSITTSSSVGATKEGASTSTIPNTGSITGASTSTEGDSASLTTTSGTATNSEATTSGSATTSSNTNYPTASSSTGASSTSTSISTRTGSSTAATTASSRAEANAATTSRTITSSSTGSANGAATTTTTISSIGSNGSSSVTETSASSSTTTSTEGSLGSVSNSLSGSRSMATSSSSSYSSSSSSSTLTSWFTSNFRDEETQLVVGSKSSTTTTDASHQVCNGLPALVTRSSTGTPNGGCPDELTALNASCTCITGYSNTASSWAFRITTESWNSTTTTTTHSRTQSSSDELTINTIRPIWVSSSLKTLEIEGAGETPAEISFINENRVASGSSLALVRSASNSTNVSTLSIYNIDLHSVAAKSSDFVPATVTNLTLRDCNISTLSTSFTRDWSWLQYLDLSSNNIDTEFIGGADLKELNLSHNALAVFPAGSLNTSGLEALYIQGNSINDFNVSQDQFEQIQALTDFTADQPQSSSTCEAGAWQSAHGTTFCVLGASTAAVPDSSRSSGSNSDDDHDGLGLLAYWLIVGAIVVFFLLLLVIWQRRRHSRERESSPIVSPEAVEPTTPKYNANAAFGDALNRDNAAAVVAPAAVGAAAYPGYGRSHGNSVDSEVTALGATLVSNPVLAACRLDYAEVTLGRCISRGGFGLVFVGSYRGRQVAVKKIRNEREVEREQVEQFVREISLISGLNHPRIVEFIGACWTTPAELSAVTELMERGDLRDVTRRFKRRGYRLTWEAHKTVIALHIAEAMTYLHGLSPTVIHRDLKAKNVLLNADMEAKLSDFGIARERSLYDGSEHMTVGIGTSFWIAPEVLLGRDYDERADIYSFGVVLSELDTDDYPYWNATNPPGGKVQENEILRLVARGAKRPAFSDDCPPAVLELAARCLRADPQERPSASEIVVYLQQLVQERTSSASFPSMVRPGQSFDLSTRSTTTSNSPTRTAPANTIVNLRSSSGQPTQQSQAMSVPSSAAATAYAAGKRSTKTTTTTIKTMAAYSSVGAAEALVPAHEMVESSSPQVTHQVVRTKLPPKGKRTTTTTTTTTTRRAGQGSTSSSTGGYFITGMAMGISEGGQHDGTESAMLDNLNQQRQMSSSSGEEEKRHSAPTKWVLYEDAKEL</sequence>
<feature type="compositionally biased region" description="Polar residues" evidence="1">
    <location>
        <begin position="167"/>
        <end position="197"/>
    </location>
</feature>
<dbReference type="InterPro" id="IPR001611">
    <property type="entry name" value="Leu-rich_rpt"/>
</dbReference>
<comment type="caution">
    <text evidence="4">The sequence shown here is derived from an EMBL/GenBank/DDBJ whole genome shotgun (WGS) entry which is preliminary data.</text>
</comment>
<feature type="compositionally biased region" description="Low complexity" evidence="1">
    <location>
        <begin position="1246"/>
        <end position="1269"/>
    </location>
</feature>
<dbReference type="GO" id="GO:0004674">
    <property type="term" value="F:protein serine/threonine kinase activity"/>
    <property type="evidence" value="ECO:0007669"/>
    <property type="project" value="TreeGrafter"/>
</dbReference>
<feature type="compositionally biased region" description="Low complexity" evidence="1">
    <location>
        <begin position="1140"/>
        <end position="1155"/>
    </location>
</feature>
<dbReference type="CDD" id="cd13999">
    <property type="entry name" value="STKc_MAP3K-like"/>
    <property type="match status" value="1"/>
</dbReference>